<dbReference type="InterPro" id="IPR027417">
    <property type="entry name" value="P-loop_NTPase"/>
</dbReference>
<accession>A0AA96GEI3</accession>
<dbReference type="FunFam" id="3.40.50.300:FF:000042">
    <property type="entry name" value="Maltose/maltodextrin ABC transporter, ATP-binding protein"/>
    <property type="match status" value="1"/>
</dbReference>
<dbReference type="Gene3D" id="3.40.50.300">
    <property type="entry name" value="P-loop containing nucleotide triphosphate hydrolases"/>
    <property type="match status" value="1"/>
</dbReference>
<dbReference type="InterPro" id="IPR013611">
    <property type="entry name" value="Transp-assoc_OB_typ2"/>
</dbReference>
<evidence type="ECO:0000313" key="6">
    <source>
        <dbReference type="Proteomes" id="UP001302719"/>
    </source>
</evidence>
<organism evidence="5 6">
    <name type="scientific">Candidatus Nitrospira allomarina</name>
    <dbReference type="NCBI Taxonomy" id="3020900"/>
    <lineage>
        <taxon>Bacteria</taxon>
        <taxon>Pseudomonadati</taxon>
        <taxon>Nitrospirota</taxon>
        <taxon>Nitrospiria</taxon>
        <taxon>Nitrospirales</taxon>
        <taxon>Nitrospiraceae</taxon>
        <taxon>Nitrospira</taxon>
    </lineage>
</organism>
<dbReference type="GO" id="GO:1990060">
    <property type="term" value="C:maltose transport complex"/>
    <property type="evidence" value="ECO:0007669"/>
    <property type="project" value="TreeGrafter"/>
</dbReference>
<keyword evidence="1" id="KW-0813">Transport</keyword>
<dbReference type="PANTHER" id="PTHR43875">
    <property type="entry name" value="MALTODEXTRIN IMPORT ATP-BINDING PROTEIN MSMX"/>
    <property type="match status" value="1"/>
</dbReference>
<proteinExistence type="predicted"/>
<dbReference type="GO" id="GO:0005524">
    <property type="term" value="F:ATP binding"/>
    <property type="evidence" value="ECO:0007669"/>
    <property type="project" value="UniProtKB-KW"/>
</dbReference>
<dbReference type="SUPFAM" id="SSF50331">
    <property type="entry name" value="MOP-like"/>
    <property type="match status" value="1"/>
</dbReference>
<sequence>MASLTLRNIHKRFGKTDVLSGIDLDVADGEFAVIVGPSGCGKSTLLRTIAGLEEIDTGTITIGETDVSGFPPSERGIAMVFQSYALYPHMTVYDNMSFGMKIAGAAAAEIDQAVRTAAETLGLTALLERKPKELSGGQRQRTAIGRAIVRRPKIFLFDEPLSNLDASLRVKMRHEIARLHETLETTIIYVTHDQVEAMTLADRIVVLRDGCIEQTGSPNELYKYPANRFVAGFIGSPAMNFLAGVVVDRRQDTTSVRLHSGATIQVNGVAGALPPDTPVTLGIRPEHLATGGDYNLVETQIKLVEPLGSHSYVYLETPDAEDLLIFRASGEFGFAKGDRLTVCLAADHCHLFGKDGMELRHKPSGNLTTSQGDH</sequence>
<feature type="domain" description="ABC transporter" evidence="4">
    <location>
        <begin position="4"/>
        <end position="234"/>
    </location>
</feature>
<keyword evidence="3 5" id="KW-0067">ATP-binding</keyword>
<keyword evidence="6" id="KW-1185">Reference proteome</keyword>
<evidence type="ECO:0000256" key="2">
    <source>
        <dbReference type="ARBA" id="ARBA00022741"/>
    </source>
</evidence>
<dbReference type="KEGG" id="nall:PP769_08170"/>
<protein>
    <submittedName>
        <fullName evidence="5">ABC transporter ATP-binding protein</fullName>
    </submittedName>
</protein>
<dbReference type="Proteomes" id="UP001302719">
    <property type="component" value="Chromosome"/>
</dbReference>
<dbReference type="GO" id="GO:0016887">
    <property type="term" value="F:ATP hydrolysis activity"/>
    <property type="evidence" value="ECO:0007669"/>
    <property type="project" value="InterPro"/>
</dbReference>
<dbReference type="PANTHER" id="PTHR43875:SF3">
    <property type="entry name" value="MALTOSE_MALTODEXTRIN IMPORT ATP-BINDING PROTEIN MALK"/>
    <property type="match status" value="1"/>
</dbReference>
<name>A0AA96GEI3_9BACT</name>
<dbReference type="InterPro" id="IPR003439">
    <property type="entry name" value="ABC_transporter-like_ATP-bd"/>
</dbReference>
<dbReference type="InterPro" id="IPR012340">
    <property type="entry name" value="NA-bd_OB-fold"/>
</dbReference>
<dbReference type="InterPro" id="IPR003593">
    <property type="entry name" value="AAA+_ATPase"/>
</dbReference>
<evidence type="ECO:0000256" key="1">
    <source>
        <dbReference type="ARBA" id="ARBA00022448"/>
    </source>
</evidence>
<dbReference type="EMBL" id="CP116967">
    <property type="protein sequence ID" value="WNM59717.1"/>
    <property type="molecule type" value="Genomic_DNA"/>
</dbReference>
<dbReference type="RefSeq" id="WP_312646541.1">
    <property type="nucleotide sequence ID" value="NZ_CP116967.1"/>
</dbReference>
<gene>
    <name evidence="5" type="ORF">PP769_08170</name>
</gene>
<keyword evidence="2" id="KW-0547">Nucleotide-binding</keyword>
<evidence type="ECO:0000259" key="4">
    <source>
        <dbReference type="PROSITE" id="PS50893"/>
    </source>
</evidence>
<dbReference type="Pfam" id="PF08402">
    <property type="entry name" value="TOBE_2"/>
    <property type="match status" value="1"/>
</dbReference>
<dbReference type="InterPro" id="IPR015855">
    <property type="entry name" value="ABC_transpr_MalK-like"/>
</dbReference>
<evidence type="ECO:0000256" key="3">
    <source>
        <dbReference type="ARBA" id="ARBA00022840"/>
    </source>
</evidence>
<reference evidence="5 6" key="1">
    <citation type="submission" date="2023-01" db="EMBL/GenBank/DDBJ databases">
        <title>Cultivation and genomic characterization of new, ubiquitous marine nitrite-oxidizing bacteria from the Nitrospirales.</title>
        <authorList>
            <person name="Mueller A.J."/>
            <person name="Daebeler A."/>
            <person name="Herbold C.W."/>
            <person name="Kirkegaard R.H."/>
            <person name="Daims H."/>
        </authorList>
    </citation>
    <scope>NUCLEOTIDE SEQUENCE [LARGE SCALE GENOMIC DNA]</scope>
    <source>
        <strain evidence="5 6">VA</strain>
    </source>
</reference>
<dbReference type="GO" id="GO:0055052">
    <property type="term" value="C:ATP-binding cassette (ABC) transporter complex, substrate-binding subunit-containing"/>
    <property type="evidence" value="ECO:0007669"/>
    <property type="project" value="TreeGrafter"/>
</dbReference>
<dbReference type="SUPFAM" id="SSF52540">
    <property type="entry name" value="P-loop containing nucleoside triphosphate hydrolases"/>
    <property type="match status" value="1"/>
</dbReference>
<dbReference type="Pfam" id="PF00005">
    <property type="entry name" value="ABC_tran"/>
    <property type="match status" value="1"/>
</dbReference>
<dbReference type="InterPro" id="IPR008995">
    <property type="entry name" value="Mo/tungstate-bd_C_term_dom"/>
</dbReference>
<dbReference type="GO" id="GO:0015423">
    <property type="term" value="F:ABC-type maltose transporter activity"/>
    <property type="evidence" value="ECO:0007669"/>
    <property type="project" value="TreeGrafter"/>
</dbReference>
<dbReference type="PROSITE" id="PS50893">
    <property type="entry name" value="ABC_TRANSPORTER_2"/>
    <property type="match status" value="1"/>
</dbReference>
<dbReference type="AlphaFoldDB" id="A0AA96GEI3"/>
<dbReference type="Gene3D" id="2.40.50.140">
    <property type="entry name" value="Nucleic acid-binding proteins"/>
    <property type="match status" value="1"/>
</dbReference>
<dbReference type="Gene3D" id="2.40.50.100">
    <property type="match status" value="1"/>
</dbReference>
<dbReference type="CDD" id="cd03301">
    <property type="entry name" value="ABC_MalK_N"/>
    <property type="match status" value="1"/>
</dbReference>
<dbReference type="SMART" id="SM00382">
    <property type="entry name" value="AAA"/>
    <property type="match status" value="1"/>
</dbReference>
<dbReference type="NCBIfam" id="NF008653">
    <property type="entry name" value="PRK11650.1"/>
    <property type="match status" value="1"/>
</dbReference>
<dbReference type="InterPro" id="IPR047641">
    <property type="entry name" value="ABC_transpr_MalK/UgpC-like"/>
</dbReference>
<evidence type="ECO:0000313" key="5">
    <source>
        <dbReference type="EMBL" id="WNM59717.1"/>
    </source>
</evidence>